<evidence type="ECO:0000313" key="1">
    <source>
        <dbReference type="EMBL" id="PKU39024.1"/>
    </source>
</evidence>
<protein>
    <recommendedName>
        <fullName evidence="3">Rna-directed dna polymerase from mobile element jockey-like</fullName>
    </recommendedName>
</protein>
<reference evidence="2" key="2">
    <citation type="submission" date="2017-12" db="EMBL/GenBank/DDBJ databases">
        <title>Genome sequence of the Bar-tailed Godwit (Limosa lapponica baueri).</title>
        <authorList>
            <person name="Lima N.C.B."/>
            <person name="Parody-Merino A.M."/>
            <person name="Battley P.F."/>
            <person name="Fidler A.E."/>
            <person name="Prosdocimi F."/>
        </authorList>
    </citation>
    <scope>NUCLEOTIDE SEQUENCE [LARGE SCALE GENOMIC DNA]</scope>
</reference>
<reference evidence="2" key="1">
    <citation type="submission" date="2017-11" db="EMBL/GenBank/DDBJ databases">
        <authorList>
            <person name="Lima N.C."/>
            <person name="Parody-Merino A.M."/>
            <person name="Battley P.F."/>
            <person name="Fidler A.E."/>
            <person name="Prosdocimi F."/>
        </authorList>
    </citation>
    <scope>NUCLEOTIDE SEQUENCE [LARGE SCALE GENOMIC DNA]</scope>
</reference>
<evidence type="ECO:0000313" key="2">
    <source>
        <dbReference type="Proteomes" id="UP000233556"/>
    </source>
</evidence>
<proteinExistence type="predicted"/>
<dbReference type="AlphaFoldDB" id="A0A2I0TYX6"/>
<sequence length="102" mass="11746">MRGIRYIPDSLNNIACKSNMEDGVKIPRPSSVITQQIWEQEKDLEILVDGKLDMSWQCALESQETNRILGCIKRSEASRSREVTLRLYPILVRSHLESCIQI</sequence>
<organism evidence="1 2">
    <name type="scientific">Limosa lapponica baueri</name>
    <dbReference type="NCBI Taxonomy" id="1758121"/>
    <lineage>
        <taxon>Eukaryota</taxon>
        <taxon>Metazoa</taxon>
        <taxon>Chordata</taxon>
        <taxon>Craniata</taxon>
        <taxon>Vertebrata</taxon>
        <taxon>Euteleostomi</taxon>
        <taxon>Archelosauria</taxon>
        <taxon>Archosauria</taxon>
        <taxon>Dinosauria</taxon>
        <taxon>Saurischia</taxon>
        <taxon>Theropoda</taxon>
        <taxon>Coelurosauria</taxon>
        <taxon>Aves</taxon>
        <taxon>Neognathae</taxon>
        <taxon>Neoaves</taxon>
        <taxon>Charadriiformes</taxon>
        <taxon>Scolopacidae</taxon>
        <taxon>Limosa</taxon>
    </lineage>
</organism>
<keyword evidence="2" id="KW-1185">Reference proteome</keyword>
<dbReference type="OrthoDB" id="156886at2759"/>
<dbReference type="EMBL" id="KZ506594">
    <property type="protein sequence ID" value="PKU39024.1"/>
    <property type="molecule type" value="Genomic_DNA"/>
</dbReference>
<gene>
    <name evidence="1" type="ORF">llap_10674</name>
</gene>
<name>A0A2I0TYX6_LIMLA</name>
<evidence type="ECO:0008006" key="3">
    <source>
        <dbReference type="Google" id="ProtNLM"/>
    </source>
</evidence>
<dbReference type="Proteomes" id="UP000233556">
    <property type="component" value="Unassembled WGS sequence"/>
</dbReference>
<dbReference type="PANTHER" id="PTHR33332">
    <property type="entry name" value="REVERSE TRANSCRIPTASE DOMAIN-CONTAINING PROTEIN"/>
    <property type="match status" value="1"/>
</dbReference>
<accession>A0A2I0TYX6</accession>